<dbReference type="Proteomes" id="UP000242561">
    <property type="component" value="Chromosome"/>
</dbReference>
<protein>
    <recommendedName>
        <fullName evidence="4">Lysozyme inhibitor LprI N-terminal domain-containing protein</fullName>
    </recommendedName>
</protein>
<dbReference type="EMBL" id="CP018154">
    <property type="protein sequence ID" value="APG63370.1"/>
    <property type="molecule type" value="Genomic_DNA"/>
</dbReference>
<keyword evidence="1" id="KW-0732">Signal</keyword>
<reference evidence="2 3" key="1">
    <citation type="submission" date="2016-11" db="EMBL/GenBank/DDBJ databases">
        <title>Sphingorhabdus sp. LPB0140, isolated from marine environment.</title>
        <authorList>
            <person name="Kim E."/>
            <person name="Yi H."/>
        </authorList>
    </citation>
    <scope>NUCLEOTIDE SEQUENCE [LARGE SCALE GENOMIC DNA]</scope>
    <source>
        <strain evidence="2 3">LPB0140</strain>
    </source>
</reference>
<dbReference type="STRING" id="1913578.LPB140_11880"/>
<evidence type="ECO:0000313" key="3">
    <source>
        <dbReference type="Proteomes" id="UP000242561"/>
    </source>
</evidence>
<feature type="chain" id="PRO_5012905253" description="Lysozyme inhibitor LprI N-terminal domain-containing protein" evidence="1">
    <location>
        <begin position="32"/>
        <end position="157"/>
    </location>
</feature>
<evidence type="ECO:0000313" key="2">
    <source>
        <dbReference type="EMBL" id="APG63370.1"/>
    </source>
</evidence>
<dbReference type="RefSeq" id="WP_072560023.1">
    <property type="nucleotide sequence ID" value="NZ_CP018154.1"/>
</dbReference>
<name>A0A1L3JE17_9SPHN</name>
<gene>
    <name evidence="2" type="ORF">LPB140_11880</name>
</gene>
<dbReference type="KEGG" id="sphl:LPB140_11880"/>
<feature type="signal peptide" evidence="1">
    <location>
        <begin position="1"/>
        <end position="31"/>
    </location>
</feature>
<accession>A0A1L3JE17</accession>
<proteinExistence type="predicted"/>
<evidence type="ECO:0008006" key="4">
    <source>
        <dbReference type="Google" id="ProtNLM"/>
    </source>
</evidence>
<organism evidence="2 3">
    <name type="scientific">Sphingorhabdus lutea</name>
    <dbReference type="NCBI Taxonomy" id="1913578"/>
    <lineage>
        <taxon>Bacteria</taxon>
        <taxon>Pseudomonadati</taxon>
        <taxon>Pseudomonadota</taxon>
        <taxon>Alphaproteobacteria</taxon>
        <taxon>Sphingomonadales</taxon>
        <taxon>Sphingomonadaceae</taxon>
        <taxon>Sphingorhabdus</taxon>
    </lineage>
</organism>
<keyword evidence="3" id="KW-1185">Reference proteome</keyword>
<evidence type="ECO:0000256" key="1">
    <source>
        <dbReference type="SAM" id="SignalP"/>
    </source>
</evidence>
<sequence length="157" mass="17425">MTQTTSSMFKIMLLGFAVGTASILWVNAAHAQTAPKIIEKYEQAAKSGKAPSTATQMAGCAAYWKRWGATLERDWEGKFISEMGAKLAPAKAKKNAAFWQMAAQKKWKKEHKGGLTGYDAAYAGLEKNADRDYEYLTRGNYDKMYNIFDILGSCDTK</sequence>
<dbReference type="AlphaFoldDB" id="A0A1L3JE17"/>